<dbReference type="InterPro" id="IPR037294">
    <property type="entry name" value="ABC_BtuC-like"/>
</dbReference>
<dbReference type="Proteomes" id="UP001303946">
    <property type="component" value="Chromosome"/>
</dbReference>
<gene>
    <name evidence="9" type="ORF">RXV79_10065</name>
</gene>
<dbReference type="PANTHER" id="PTHR30472:SF25">
    <property type="entry name" value="ABC TRANSPORTER PERMEASE PROTEIN MJ0876-RELATED"/>
    <property type="match status" value="1"/>
</dbReference>
<accession>A0ABZ0CZG6</accession>
<dbReference type="RefSeq" id="WP_316703297.1">
    <property type="nucleotide sequence ID" value="NZ_CP136336.1"/>
</dbReference>
<keyword evidence="5 8" id="KW-0812">Transmembrane</keyword>
<reference evidence="9 10" key="1">
    <citation type="submission" date="2023-10" db="EMBL/GenBank/DDBJ databases">
        <title>Bacteria for the degradation of biodegradable plastic PBAT(Polybutylene adipate terephthalate).</title>
        <authorList>
            <person name="Weon H.-Y."/>
            <person name="Yeon J."/>
        </authorList>
    </citation>
    <scope>NUCLEOTIDE SEQUENCE [LARGE SCALE GENOMIC DNA]</scope>
    <source>
        <strain evidence="9 10">SBD 7-3</strain>
    </source>
</reference>
<evidence type="ECO:0000256" key="4">
    <source>
        <dbReference type="ARBA" id="ARBA00022475"/>
    </source>
</evidence>
<feature type="transmembrane region" description="Helical" evidence="8">
    <location>
        <begin position="89"/>
        <end position="112"/>
    </location>
</feature>
<evidence type="ECO:0000313" key="9">
    <source>
        <dbReference type="EMBL" id="WOB10387.1"/>
    </source>
</evidence>
<dbReference type="EMBL" id="CP136336">
    <property type="protein sequence ID" value="WOB10387.1"/>
    <property type="molecule type" value="Genomic_DNA"/>
</dbReference>
<sequence length="340" mass="34380">MSQEERQSRLRLAVALWALSLLFVAAGLAAGSEGWSPAQTWALLQGPDGGLLIGQIRAPRTLGAWLTGALLGLGGAVAQGLFRNPLADPYLLGSASGAVLGVVVVLAASMLVGHGVSLATADVMARFGLVGAAFLGALVGVMLTLSLARGAQQTARLLLAGVVVGVLLGAVSDLVTTAAPDALRGKQAFLLGSTGFLGWGSCAVMGAGLLIVLPLGWRLSRALDALTLGEDSALSLGIALPRVRLAMVVVLALATGLAVSQAGLIAFVGLVSPHLVRRFALATHGYLLVASAATGGVLLLAADVLARSLTAPQEQPVGVLTAVLGGGYLIWLLHRRRVVA</sequence>
<keyword evidence="6 8" id="KW-1133">Transmembrane helix</keyword>
<keyword evidence="4" id="KW-1003">Cell membrane</keyword>
<evidence type="ECO:0000256" key="5">
    <source>
        <dbReference type="ARBA" id="ARBA00022692"/>
    </source>
</evidence>
<dbReference type="Pfam" id="PF01032">
    <property type="entry name" value="FecCD"/>
    <property type="match status" value="1"/>
</dbReference>
<name>A0ABZ0CZG6_9BURK</name>
<organism evidence="9 10">
    <name type="scientific">Piscinibacter gummiphilus</name>
    <dbReference type="NCBI Taxonomy" id="946333"/>
    <lineage>
        <taxon>Bacteria</taxon>
        <taxon>Pseudomonadati</taxon>
        <taxon>Pseudomonadota</taxon>
        <taxon>Betaproteobacteria</taxon>
        <taxon>Burkholderiales</taxon>
        <taxon>Sphaerotilaceae</taxon>
        <taxon>Piscinibacter</taxon>
    </lineage>
</organism>
<evidence type="ECO:0000256" key="6">
    <source>
        <dbReference type="ARBA" id="ARBA00022989"/>
    </source>
</evidence>
<dbReference type="CDD" id="cd06550">
    <property type="entry name" value="TM_ABC_iron-siderophores_like"/>
    <property type="match status" value="1"/>
</dbReference>
<feature type="transmembrane region" description="Helical" evidence="8">
    <location>
        <begin position="317"/>
        <end position="334"/>
    </location>
</feature>
<feature type="transmembrane region" description="Helical" evidence="8">
    <location>
        <begin position="245"/>
        <end position="271"/>
    </location>
</feature>
<protein>
    <submittedName>
        <fullName evidence="9">Iron ABC transporter permease</fullName>
    </submittedName>
</protein>
<evidence type="ECO:0000313" key="10">
    <source>
        <dbReference type="Proteomes" id="UP001303946"/>
    </source>
</evidence>
<feature type="transmembrane region" description="Helical" evidence="8">
    <location>
        <begin position="62"/>
        <end position="82"/>
    </location>
</feature>
<evidence type="ECO:0000256" key="1">
    <source>
        <dbReference type="ARBA" id="ARBA00004651"/>
    </source>
</evidence>
<evidence type="ECO:0000256" key="8">
    <source>
        <dbReference type="SAM" id="Phobius"/>
    </source>
</evidence>
<evidence type="ECO:0000256" key="2">
    <source>
        <dbReference type="ARBA" id="ARBA00007935"/>
    </source>
</evidence>
<dbReference type="PANTHER" id="PTHR30472">
    <property type="entry name" value="FERRIC ENTEROBACTIN TRANSPORT SYSTEM PERMEASE PROTEIN"/>
    <property type="match status" value="1"/>
</dbReference>
<feature type="transmembrane region" description="Helical" evidence="8">
    <location>
        <begin position="196"/>
        <end position="217"/>
    </location>
</feature>
<dbReference type="Gene3D" id="1.10.3470.10">
    <property type="entry name" value="ABC transporter involved in vitamin B12 uptake, BtuC"/>
    <property type="match status" value="1"/>
</dbReference>
<feature type="transmembrane region" description="Helical" evidence="8">
    <location>
        <begin position="124"/>
        <end position="145"/>
    </location>
</feature>
<keyword evidence="3" id="KW-0813">Transport</keyword>
<keyword evidence="7 8" id="KW-0472">Membrane</keyword>
<dbReference type="SUPFAM" id="SSF81345">
    <property type="entry name" value="ABC transporter involved in vitamin B12 uptake, BtuC"/>
    <property type="match status" value="1"/>
</dbReference>
<comment type="similarity">
    <text evidence="2">Belongs to the binding-protein-dependent transport system permease family. FecCD subfamily.</text>
</comment>
<feature type="transmembrane region" description="Helical" evidence="8">
    <location>
        <begin position="283"/>
        <end position="305"/>
    </location>
</feature>
<dbReference type="InterPro" id="IPR000522">
    <property type="entry name" value="ABC_transptr_permease_BtuC"/>
</dbReference>
<proteinExistence type="inferred from homology"/>
<feature type="transmembrane region" description="Helical" evidence="8">
    <location>
        <begin position="157"/>
        <end position="176"/>
    </location>
</feature>
<keyword evidence="10" id="KW-1185">Reference proteome</keyword>
<evidence type="ECO:0000256" key="7">
    <source>
        <dbReference type="ARBA" id="ARBA00023136"/>
    </source>
</evidence>
<comment type="subcellular location">
    <subcellularLocation>
        <location evidence="1">Cell membrane</location>
        <topology evidence="1">Multi-pass membrane protein</topology>
    </subcellularLocation>
</comment>
<evidence type="ECO:0000256" key="3">
    <source>
        <dbReference type="ARBA" id="ARBA00022448"/>
    </source>
</evidence>